<keyword evidence="2" id="KW-0614">Plasmid</keyword>
<dbReference type="PANTHER" id="PTHR36151:SF3">
    <property type="entry name" value="ER-BOUND OXYGENASE MPAB_MPAB'_RUBBER OXYGENASE CATALYTIC DOMAIN-CONTAINING PROTEIN"/>
    <property type="match status" value="1"/>
</dbReference>
<dbReference type="eggNOG" id="COG3662">
    <property type="taxonomic scope" value="Bacteria"/>
</dbReference>
<gene>
    <name evidence="2" type="ORF">HX89_14310</name>
</gene>
<dbReference type="OrthoDB" id="108890at2"/>
<evidence type="ECO:0000313" key="2">
    <source>
        <dbReference type="EMBL" id="AIF41879.1"/>
    </source>
</evidence>
<organism evidence="2 3">
    <name type="scientific">Dermacoccus nishinomiyaensis</name>
    <dbReference type="NCBI Taxonomy" id="1274"/>
    <lineage>
        <taxon>Bacteria</taxon>
        <taxon>Bacillati</taxon>
        <taxon>Actinomycetota</taxon>
        <taxon>Actinomycetes</taxon>
        <taxon>Micrococcales</taxon>
        <taxon>Dermacoccaceae</taxon>
        <taxon>Dermacoccus</taxon>
    </lineage>
</organism>
<dbReference type="InterPro" id="IPR018713">
    <property type="entry name" value="MPAB/Lcp_cat_dom"/>
</dbReference>
<dbReference type="HOGENOM" id="CLU_059206_0_0_11"/>
<protein>
    <recommendedName>
        <fullName evidence="1">ER-bound oxygenase mpaB/mpaB'/Rubber oxygenase catalytic domain-containing protein</fullName>
    </recommendedName>
</protein>
<geneLocation type="plasmid" evidence="2 3">
    <name>unnamed</name>
</geneLocation>
<dbReference type="AlphaFoldDB" id="A0A075JIV1"/>
<accession>A0A075JIV1</accession>
<evidence type="ECO:0000259" key="1">
    <source>
        <dbReference type="Pfam" id="PF09995"/>
    </source>
</evidence>
<evidence type="ECO:0000313" key="3">
    <source>
        <dbReference type="Proteomes" id="UP000027986"/>
    </source>
</evidence>
<sequence>MLVLSDRGAGGMRGGAFAADGWEAACCASVYVPSVGVMGAWHDGRMDAVFALRRQLSLKLRDGVAGPDAERARARIWDSPGPRWFDENDPLWIVHADASMFVGGLASLLLQSLHPLAMAGVAQHSGYRSDPWGRLQRTSHYIATTSFGTIEHAEAMIAAVRRIHETVTGTFEATPYRAGDPDLLRWVHVAETFCFARAHQLYGHVHLDAAQYDTYVDQARHSAQLLGVTRAPTTMGAILEQLTTYRPALHATRDCLDAQHFLLRDPPLPRGARPGYSLLVRGAVAVLPSWARSELQLHSRPGDERLGRVGTAAIRWVMAA</sequence>
<dbReference type="Proteomes" id="UP000027986">
    <property type="component" value="Plasmid unnamed"/>
</dbReference>
<reference evidence="2 3" key="1">
    <citation type="submission" date="2014-07" db="EMBL/GenBank/DDBJ databases">
        <title>Genome Sequencing of Dermacoccus nishinomiyaensis.</title>
        <authorList>
            <person name="Hong K.W."/>
            <person name="Chan K.G."/>
        </authorList>
    </citation>
    <scope>NUCLEOTIDE SEQUENCE [LARGE SCALE GENOMIC DNA]</scope>
    <source>
        <strain evidence="2 3">M25</strain>
        <plasmid evidence="3">Plasmid unnamed</plasmid>
    </source>
</reference>
<dbReference type="EMBL" id="CP008890">
    <property type="protein sequence ID" value="AIF41879.1"/>
    <property type="molecule type" value="Genomic_DNA"/>
</dbReference>
<dbReference type="KEGG" id="dni:HX89_14310"/>
<name>A0A075JIV1_9MICO</name>
<dbReference type="Pfam" id="PF09995">
    <property type="entry name" value="MPAB_Lcp_cat"/>
    <property type="match status" value="1"/>
</dbReference>
<feature type="domain" description="ER-bound oxygenase mpaB/mpaB'/Rubber oxygenase catalytic" evidence="1">
    <location>
        <begin position="92"/>
        <end position="316"/>
    </location>
</feature>
<dbReference type="PANTHER" id="PTHR36151">
    <property type="entry name" value="BLR2777 PROTEIN"/>
    <property type="match status" value="1"/>
</dbReference>
<keyword evidence="3" id="KW-1185">Reference proteome</keyword>
<proteinExistence type="predicted"/>
<dbReference type="GO" id="GO:0016491">
    <property type="term" value="F:oxidoreductase activity"/>
    <property type="evidence" value="ECO:0007669"/>
    <property type="project" value="InterPro"/>
</dbReference>